<organism evidence="3 4">
    <name type="scientific">Fodinibacter luteus</name>
    <dbReference type="NCBI Taxonomy" id="552064"/>
    <lineage>
        <taxon>Bacteria</taxon>
        <taxon>Bacillati</taxon>
        <taxon>Actinomycetota</taxon>
        <taxon>Actinomycetes</taxon>
        <taxon>Micrococcales</taxon>
        <taxon>Intrasporangiaceae</taxon>
        <taxon>Fodinibacter (ex Wang et al. 2009)</taxon>
    </lineage>
</organism>
<feature type="domain" description="Protein-glutamine gamma-glutamyltransferase-like C-terminal" evidence="2">
    <location>
        <begin position="143"/>
        <end position="212"/>
    </location>
</feature>
<dbReference type="InterPro" id="IPR025403">
    <property type="entry name" value="TgpA-like_C"/>
</dbReference>
<evidence type="ECO:0000313" key="3">
    <source>
        <dbReference type="EMBL" id="GAA4407923.1"/>
    </source>
</evidence>
<keyword evidence="1" id="KW-0812">Transmembrane</keyword>
<gene>
    <name evidence="3" type="ORF">GCM10023168_24570</name>
</gene>
<protein>
    <recommendedName>
        <fullName evidence="2">Protein-glutamine gamma-glutamyltransferase-like C-terminal domain-containing protein</fullName>
    </recommendedName>
</protein>
<keyword evidence="1" id="KW-1133">Transmembrane helix</keyword>
<reference evidence="4" key="1">
    <citation type="journal article" date="2019" name="Int. J. Syst. Evol. Microbiol.">
        <title>The Global Catalogue of Microorganisms (GCM) 10K type strain sequencing project: providing services to taxonomists for standard genome sequencing and annotation.</title>
        <authorList>
            <consortium name="The Broad Institute Genomics Platform"/>
            <consortium name="The Broad Institute Genome Sequencing Center for Infectious Disease"/>
            <person name="Wu L."/>
            <person name="Ma J."/>
        </authorList>
    </citation>
    <scope>NUCLEOTIDE SEQUENCE [LARGE SCALE GENOMIC DNA]</scope>
    <source>
        <strain evidence="4">JCM 17809</strain>
    </source>
</reference>
<evidence type="ECO:0000259" key="2">
    <source>
        <dbReference type="Pfam" id="PF13559"/>
    </source>
</evidence>
<accession>A0ABP8KJ71</accession>
<keyword evidence="1" id="KW-0472">Membrane</keyword>
<dbReference type="Pfam" id="PF13559">
    <property type="entry name" value="DUF4129"/>
    <property type="match status" value="1"/>
</dbReference>
<sequence>MAALGVLTLLAVVWAAAVPRPERVIPGLRTGIEVRHIGANDETVSGPEVDLGLRRVPGPWDQTGDTLAFVLGWATIILFGVGALVALVLLVRAFVTAREDRTPEAGAAADLDLEALALAVTTDATQRLDALSAGTPAQGIVAAWAHLEATLHEAGVPLAASRTSTEVTLDVLQRFAVDPDALRALAGLYREARYSRHPLTEEDRARAAAAYRSLDAALRAGMPGAGRGRRG</sequence>
<comment type="caution">
    <text evidence="3">The sequence shown here is derived from an EMBL/GenBank/DDBJ whole genome shotgun (WGS) entry which is preliminary data.</text>
</comment>
<evidence type="ECO:0000256" key="1">
    <source>
        <dbReference type="SAM" id="Phobius"/>
    </source>
</evidence>
<name>A0ABP8KJ71_9MICO</name>
<evidence type="ECO:0000313" key="4">
    <source>
        <dbReference type="Proteomes" id="UP001500945"/>
    </source>
</evidence>
<dbReference type="EMBL" id="BAABGM010000015">
    <property type="protein sequence ID" value="GAA4407923.1"/>
    <property type="molecule type" value="Genomic_DNA"/>
</dbReference>
<feature type="transmembrane region" description="Helical" evidence="1">
    <location>
        <begin position="67"/>
        <end position="91"/>
    </location>
</feature>
<proteinExistence type="predicted"/>
<dbReference type="Proteomes" id="UP001500945">
    <property type="component" value="Unassembled WGS sequence"/>
</dbReference>
<keyword evidence="4" id="KW-1185">Reference proteome</keyword>